<proteinExistence type="predicted"/>
<organism evidence="1 2">
    <name type="scientific">Datura stramonium</name>
    <name type="common">Jimsonweed</name>
    <name type="synonym">Common thornapple</name>
    <dbReference type="NCBI Taxonomy" id="4076"/>
    <lineage>
        <taxon>Eukaryota</taxon>
        <taxon>Viridiplantae</taxon>
        <taxon>Streptophyta</taxon>
        <taxon>Embryophyta</taxon>
        <taxon>Tracheophyta</taxon>
        <taxon>Spermatophyta</taxon>
        <taxon>Magnoliopsida</taxon>
        <taxon>eudicotyledons</taxon>
        <taxon>Gunneridae</taxon>
        <taxon>Pentapetalae</taxon>
        <taxon>asterids</taxon>
        <taxon>lamiids</taxon>
        <taxon>Solanales</taxon>
        <taxon>Solanaceae</taxon>
        <taxon>Solanoideae</taxon>
        <taxon>Datureae</taxon>
        <taxon>Datura</taxon>
    </lineage>
</organism>
<evidence type="ECO:0000313" key="1">
    <source>
        <dbReference type="EMBL" id="MCD7470883.1"/>
    </source>
</evidence>
<evidence type="ECO:0000313" key="2">
    <source>
        <dbReference type="Proteomes" id="UP000823775"/>
    </source>
</evidence>
<reference evidence="1 2" key="1">
    <citation type="journal article" date="2021" name="BMC Genomics">
        <title>Datura genome reveals duplications of psychoactive alkaloid biosynthetic genes and high mutation rate following tissue culture.</title>
        <authorList>
            <person name="Rajewski A."/>
            <person name="Carter-House D."/>
            <person name="Stajich J."/>
            <person name="Litt A."/>
        </authorList>
    </citation>
    <scope>NUCLEOTIDE SEQUENCE [LARGE SCALE GENOMIC DNA]</scope>
    <source>
        <strain evidence="1">AR-01</strain>
    </source>
</reference>
<name>A0ABS8TJ65_DATST</name>
<protein>
    <submittedName>
        <fullName evidence="1">Uncharacterized protein</fullName>
    </submittedName>
</protein>
<comment type="caution">
    <text evidence="1">The sequence shown here is derived from an EMBL/GenBank/DDBJ whole genome shotgun (WGS) entry which is preliminary data.</text>
</comment>
<sequence>MSLFHSLIIVFVKKLCEIRISNLSVIALRANKGKEVAVASKGFKRLRKGVASISSAQKAPLFRRFRYKAMEEHRLEWFNAQKKSKYASENRIDEHYLEVEFPTVHDTVRELGWGTFFLG</sequence>
<dbReference type="EMBL" id="JACEIK010001624">
    <property type="protein sequence ID" value="MCD7470883.1"/>
    <property type="molecule type" value="Genomic_DNA"/>
</dbReference>
<keyword evidence="2" id="KW-1185">Reference proteome</keyword>
<accession>A0ABS8TJ65</accession>
<dbReference type="Proteomes" id="UP000823775">
    <property type="component" value="Unassembled WGS sequence"/>
</dbReference>
<gene>
    <name evidence="1" type="ORF">HAX54_011073</name>
</gene>